<gene>
    <name evidence="1" type="ORF">CTM88_19560</name>
</gene>
<accession>A0A2T3IF15</accession>
<dbReference type="Gene3D" id="1.10.10.10">
    <property type="entry name" value="Winged helix-like DNA-binding domain superfamily/Winged helix DNA-binding domain"/>
    <property type="match status" value="1"/>
</dbReference>
<reference evidence="1 2" key="1">
    <citation type="submission" date="2018-03" db="EMBL/GenBank/DDBJ databases">
        <title>Whole genome sequencing of Histamine producing bacteria.</title>
        <authorList>
            <person name="Butler K."/>
        </authorList>
    </citation>
    <scope>NUCLEOTIDE SEQUENCE [LARGE SCALE GENOMIC DNA]</scope>
    <source>
        <strain evidence="1 2">BS2</strain>
    </source>
</reference>
<dbReference type="RefSeq" id="WP_065176886.1">
    <property type="nucleotide sequence ID" value="NZ_LZFA01000032.1"/>
</dbReference>
<dbReference type="Proteomes" id="UP000240254">
    <property type="component" value="Unassembled WGS sequence"/>
</dbReference>
<comment type="caution">
    <text evidence="1">The sequence shown here is derived from an EMBL/GenBank/DDBJ whole genome shotgun (WGS) entry which is preliminary data.</text>
</comment>
<dbReference type="InterPro" id="IPR036388">
    <property type="entry name" value="WH-like_DNA-bd_sf"/>
</dbReference>
<dbReference type="OrthoDB" id="5827039at2"/>
<dbReference type="InterPro" id="IPR036390">
    <property type="entry name" value="WH_DNA-bd_sf"/>
</dbReference>
<name>A0A2T3IF15_9GAMM</name>
<evidence type="ECO:0000313" key="2">
    <source>
        <dbReference type="Proteomes" id="UP000240254"/>
    </source>
</evidence>
<organism evidence="1 2">
    <name type="scientific">Photobacterium aquimaris</name>
    <dbReference type="NCBI Taxonomy" id="512643"/>
    <lineage>
        <taxon>Bacteria</taxon>
        <taxon>Pseudomonadati</taxon>
        <taxon>Pseudomonadota</taxon>
        <taxon>Gammaproteobacteria</taxon>
        <taxon>Vibrionales</taxon>
        <taxon>Vibrionaceae</taxon>
        <taxon>Photobacterium</taxon>
    </lineage>
</organism>
<evidence type="ECO:0000313" key="1">
    <source>
        <dbReference type="EMBL" id="PSU24012.1"/>
    </source>
</evidence>
<dbReference type="EMBL" id="PYMK01000030">
    <property type="protein sequence ID" value="PSU24012.1"/>
    <property type="molecule type" value="Genomic_DNA"/>
</dbReference>
<dbReference type="AlphaFoldDB" id="A0A2T3IF15"/>
<proteinExistence type="predicted"/>
<sequence length="97" mass="10827">MQICTKNEQINADLMEAARAVPHQVGLIKLSKTQLKVLQSIMPGEKVTAEQIAERCELSSSWASTLLKTVWERGYLVRGGHVRMNGGLEFVYLLGRV</sequence>
<protein>
    <submittedName>
        <fullName evidence="1">MarR family transcriptional regulator</fullName>
    </submittedName>
</protein>
<dbReference type="SUPFAM" id="SSF46785">
    <property type="entry name" value="Winged helix' DNA-binding domain"/>
    <property type="match status" value="1"/>
</dbReference>